<protein>
    <submittedName>
        <fullName evidence="2">RCC1 domain-containing protein</fullName>
    </submittedName>
</protein>
<sequence>MGSKFGSIHIRTEEVIDETSILTASLMNPQISNFSSGWTSLFSESLQWGSTIAEAKRLSRKINFPILSVEYFDDDVMEIHLMQVGKKVASCIQGTALEGYGLKRKQFNTDKIYEVLGIELNAKELEWISKELDLWDLCDYLQVHFNLPFRPETQVDLLPAPQTPWNTNISPQPKGKTKEKKYEAAILRPGSLTMAMVTKEGELYTWGNKSYGVLGDASIQNRKKPVKILERIVEVSMGSYSAYAINDSGELIGWGEHSPHGTSIPQRLPLNDVKDVGIRARDAYFLLSSGKLYSYGLTWNSDDFICLRKDVQRIHVTEYDAFAITQTGELYGFGQNAYGQLGDLTDGKSNCILKNVKTIDSDGYAVHAIMENGDLYLWRGAPRGGILDQQPVKEFTHVVQAVQAYNFVYAITENRDLYAWGTSDAYVGGSDRYFKEKYEPTKILEKVKKVVRTTYRIFVLFQTGEVCSFFVNHDQPGEDGYYTSKHASPLYRLGTENRTFSGDKKSIEGLQKTRLHMPKTEMDFVPEIHLNDVRAEDIVATQSECYAIDSTGHVWVLAESFSANGFMKIKKPVRLKIQVAE</sequence>
<dbReference type="SUPFAM" id="SSF50985">
    <property type="entry name" value="RCC1/BLIP-II"/>
    <property type="match status" value="1"/>
</dbReference>
<accession>A0ABV5KZV6</accession>
<dbReference type="RefSeq" id="WP_377502477.1">
    <property type="nucleotide sequence ID" value="NZ_JBHMDO010000053.1"/>
</dbReference>
<reference evidence="2 3" key="1">
    <citation type="submission" date="2024-09" db="EMBL/GenBank/DDBJ databases">
        <authorList>
            <person name="Sun Q."/>
            <person name="Mori K."/>
        </authorList>
    </citation>
    <scope>NUCLEOTIDE SEQUENCE [LARGE SCALE GENOMIC DNA]</scope>
    <source>
        <strain evidence="2 3">TISTR 2452</strain>
    </source>
</reference>
<feature type="region of interest" description="Disordered" evidence="1">
    <location>
        <begin position="160"/>
        <end position="180"/>
    </location>
</feature>
<dbReference type="Pfam" id="PF00415">
    <property type="entry name" value="RCC1"/>
    <property type="match status" value="1"/>
</dbReference>
<dbReference type="InterPro" id="IPR000408">
    <property type="entry name" value="Reg_chr_condens"/>
</dbReference>
<dbReference type="Gene3D" id="2.130.10.30">
    <property type="entry name" value="Regulator of chromosome condensation 1/beta-lactamase-inhibitor protein II"/>
    <property type="match status" value="2"/>
</dbReference>
<evidence type="ECO:0000256" key="1">
    <source>
        <dbReference type="SAM" id="MobiDB-lite"/>
    </source>
</evidence>
<dbReference type="InterPro" id="IPR009091">
    <property type="entry name" value="RCC1/BLIP-II"/>
</dbReference>
<proteinExistence type="predicted"/>
<dbReference type="EMBL" id="JBHMDO010000053">
    <property type="protein sequence ID" value="MFB9330758.1"/>
    <property type="molecule type" value="Genomic_DNA"/>
</dbReference>
<organism evidence="2 3">
    <name type="scientific">Paenibacillus aurantiacus</name>
    <dbReference type="NCBI Taxonomy" id="1936118"/>
    <lineage>
        <taxon>Bacteria</taxon>
        <taxon>Bacillati</taxon>
        <taxon>Bacillota</taxon>
        <taxon>Bacilli</taxon>
        <taxon>Bacillales</taxon>
        <taxon>Paenibacillaceae</taxon>
        <taxon>Paenibacillus</taxon>
    </lineage>
</organism>
<dbReference type="PANTHER" id="PTHR45982:SF1">
    <property type="entry name" value="REGULATOR OF CHROMOSOME CONDENSATION"/>
    <property type="match status" value="1"/>
</dbReference>
<name>A0ABV5KZV6_9BACL</name>
<dbReference type="Proteomes" id="UP001589747">
    <property type="component" value="Unassembled WGS sequence"/>
</dbReference>
<keyword evidence="3" id="KW-1185">Reference proteome</keyword>
<evidence type="ECO:0000313" key="3">
    <source>
        <dbReference type="Proteomes" id="UP001589747"/>
    </source>
</evidence>
<dbReference type="InterPro" id="IPR051553">
    <property type="entry name" value="Ran_GTPase-activating"/>
</dbReference>
<comment type="caution">
    <text evidence="2">The sequence shown here is derived from an EMBL/GenBank/DDBJ whole genome shotgun (WGS) entry which is preliminary data.</text>
</comment>
<dbReference type="PANTHER" id="PTHR45982">
    <property type="entry name" value="REGULATOR OF CHROMOSOME CONDENSATION"/>
    <property type="match status" value="1"/>
</dbReference>
<evidence type="ECO:0000313" key="2">
    <source>
        <dbReference type="EMBL" id="MFB9330758.1"/>
    </source>
</evidence>
<dbReference type="PROSITE" id="PS50012">
    <property type="entry name" value="RCC1_3"/>
    <property type="match status" value="1"/>
</dbReference>
<gene>
    <name evidence="2" type="ORF">ACFFSY_32860</name>
</gene>